<evidence type="ECO:0000313" key="8">
    <source>
        <dbReference type="EMBL" id="XDK32129.1"/>
    </source>
</evidence>
<feature type="transmembrane region" description="Helical" evidence="6">
    <location>
        <begin position="216"/>
        <end position="239"/>
    </location>
</feature>
<evidence type="ECO:0000259" key="7">
    <source>
        <dbReference type="PROSITE" id="PS50850"/>
    </source>
</evidence>
<feature type="transmembrane region" description="Helical" evidence="6">
    <location>
        <begin position="281"/>
        <end position="297"/>
    </location>
</feature>
<keyword evidence="4 6" id="KW-1133">Transmembrane helix</keyword>
<feature type="domain" description="Major facilitator superfamily (MFS) profile" evidence="7">
    <location>
        <begin position="13"/>
        <end position="394"/>
    </location>
</feature>
<feature type="transmembrane region" description="Helical" evidence="6">
    <location>
        <begin position="48"/>
        <end position="68"/>
    </location>
</feature>
<organism evidence="8">
    <name type="scientific">Ornithinibacillus sp. 4-3</name>
    <dbReference type="NCBI Taxonomy" id="3231488"/>
    <lineage>
        <taxon>Bacteria</taxon>
        <taxon>Bacillati</taxon>
        <taxon>Bacillota</taxon>
        <taxon>Bacilli</taxon>
        <taxon>Bacillales</taxon>
        <taxon>Bacillaceae</taxon>
        <taxon>Ornithinibacillus</taxon>
    </lineage>
</organism>
<proteinExistence type="predicted"/>
<dbReference type="InterPro" id="IPR011701">
    <property type="entry name" value="MFS"/>
</dbReference>
<dbReference type="RefSeq" id="WP_368652850.1">
    <property type="nucleotide sequence ID" value="NZ_CP162599.1"/>
</dbReference>
<feature type="transmembrane region" description="Helical" evidence="6">
    <location>
        <begin position="80"/>
        <end position="98"/>
    </location>
</feature>
<gene>
    <name evidence="8" type="ORF">AB4Y30_14075</name>
</gene>
<comment type="subcellular location">
    <subcellularLocation>
        <location evidence="1">Cell membrane</location>
        <topology evidence="1">Multi-pass membrane protein</topology>
    </subcellularLocation>
</comment>
<dbReference type="Gene3D" id="1.20.1250.20">
    <property type="entry name" value="MFS general substrate transporter like domains"/>
    <property type="match status" value="2"/>
</dbReference>
<dbReference type="Pfam" id="PF07690">
    <property type="entry name" value="MFS_1"/>
    <property type="match status" value="1"/>
</dbReference>
<feature type="transmembrane region" description="Helical" evidence="6">
    <location>
        <begin position="12"/>
        <end position="36"/>
    </location>
</feature>
<dbReference type="PANTHER" id="PTHR23531">
    <property type="entry name" value="QUINOLENE RESISTANCE PROTEIN NORA"/>
    <property type="match status" value="1"/>
</dbReference>
<feature type="transmembrane region" description="Helical" evidence="6">
    <location>
        <begin position="139"/>
        <end position="160"/>
    </location>
</feature>
<dbReference type="GO" id="GO:0005886">
    <property type="term" value="C:plasma membrane"/>
    <property type="evidence" value="ECO:0007669"/>
    <property type="project" value="UniProtKB-SubCell"/>
</dbReference>
<feature type="transmembrane region" description="Helical" evidence="6">
    <location>
        <begin position="166"/>
        <end position="185"/>
    </location>
</feature>
<evidence type="ECO:0000256" key="6">
    <source>
        <dbReference type="SAM" id="Phobius"/>
    </source>
</evidence>
<evidence type="ECO:0000256" key="4">
    <source>
        <dbReference type="ARBA" id="ARBA00022989"/>
    </source>
</evidence>
<feature type="transmembrane region" description="Helical" evidence="6">
    <location>
        <begin position="371"/>
        <end position="390"/>
    </location>
</feature>
<dbReference type="PANTHER" id="PTHR23531:SF2">
    <property type="entry name" value="PERMEASE"/>
    <property type="match status" value="1"/>
</dbReference>
<evidence type="ECO:0000256" key="5">
    <source>
        <dbReference type="ARBA" id="ARBA00023136"/>
    </source>
</evidence>
<accession>A0AB39HPA3</accession>
<name>A0AB39HPA3_9BACI</name>
<keyword evidence="3 6" id="KW-0812">Transmembrane</keyword>
<evidence type="ECO:0000256" key="2">
    <source>
        <dbReference type="ARBA" id="ARBA00022448"/>
    </source>
</evidence>
<dbReference type="PROSITE" id="PS50850">
    <property type="entry name" value="MFS"/>
    <property type="match status" value="1"/>
</dbReference>
<sequence>MQKLKRDKLWTSDFILVILTNFTMALSMYLLIVTMANYATDTFGSSTSMAGLASSIFILGAVFSRLWAGKAIERIGSKKMLMYGIVFSIISISLYFVANNIYFFLLVRVLHGIGMGISTTGAGTIVAQIIPRTRSGEGISYYSMGMVLTTAIGPLIGIFLMENVSYLSLFIFSIIAGIVSLFVAIPLKAPKMEVPEAEEVPVEARKRFRLSNYLEANALPIAFVTLIVSVAYSGILSFITSFSEEVDLVKAGSFYFLVYAITIIISRPFTGKLMDRRGANMVTYPALILFAIGMFLLSQSTTAFLLLLAAGINGLGYGNFQSIAQALAIKLTPNHRLGLANSTYFIFLDIGLGLGPFVFGFVVPYVGFKGLYLILTGVVVIGLVAYHFLYGSKERQLLHRPQ</sequence>
<dbReference type="InterPro" id="IPR052714">
    <property type="entry name" value="MFS_Exporter"/>
</dbReference>
<feature type="transmembrane region" description="Helical" evidence="6">
    <location>
        <begin position="303"/>
        <end position="323"/>
    </location>
</feature>
<feature type="transmembrane region" description="Helical" evidence="6">
    <location>
        <begin position="104"/>
        <end position="127"/>
    </location>
</feature>
<dbReference type="CDD" id="cd17489">
    <property type="entry name" value="MFS_YfcJ_like"/>
    <property type="match status" value="1"/>
</dbReference>
<feature type="transmembrane region" description="Helical" evidence="6">
    <location>
        <begin position="251"/>
        <end position="269"/>
    </location>
</feature>
<dbReference type="AlphaFoldDB" id="A0AB39HPA3"/>
<evidence type="ECO:0000256" key="1">
    <source>
        <dbReference type="ARBA" id="ARBA00004651"/>
    </source>
</evidence>
<dbReference type="GO" id="GO:0022857">
    <property type="term" value="F:transmembrane transporter activity"/>
    <property type="evidence" value="ECO:0007669"/>
    <property type="project" value="InterPro"/>
</dbReference>
<keyword evidence="5 6" id="KW-0472">Membrane</keyword>
<reference evidence="8" key="1">
    <citation type="submission" date="2024-07" db="EMBL/GenBank/DDBJ databases">
        <title>Halotolerant mesophilic bacterium Ornithinibacillus sp. 4-3, sp. nov., isolated from soil.</title>
        <authorList>
            <person name="Sidarenka A.V."/>
            <person name="Guliayeva D.E."/>
            <person name="Leanovich S.I."/>
            <person name="Hileuskaya K.S."/>
            <person name="Akhremchuk A.E."/>
            <person name="Sikolenko M.A."/>
            <person name="Valentovich L.N."/>
        </authorList>
    </citation>
    <scope>NUCLEOTIDE SEQUENCE</scope>
    <source>
        <strain evidence="8">4-3</strain>
    </source>
</reference>
<keyword evidence="2" id="KW-0813">Transport</keyword>
<dbReference type="SUPFAM" id="SSF103473">
    <property type="entry name" value="MFS general substrate transporter"/>
    <property type="match status" value="1"/>
</dbReference>
<feature type="transmembrane region" description="Helical" evidence="6">
    <location>
        <begin position="344"/>
        <end position="365"/>
    </location>
</feature>
<dbReference type="EMBL" id="CP162599">
    <property type="protein sequence ID" value="XDK32129.1"/>
    <property type="molecule type" value="Genomic_DNA"/>
</dbReference>
<evidence type="ECO:0000256" key="3">
    <source>
        <dbReference type="ARBA" id="ARBA00022692"/>
    </source>
</evidence>
<dbReference type="InterPro" id="IPR036259">
    <property type="entry name" value="MFS_trans_sf"/>
</dbReference>
<protein>
    <submittedName>
        <fullName evidence="8">MFS transporter</fullName>
    </submittedName>
</protein>
<dbReference type="InterPro" id="IPR020846">
    <property type="entry name" value="MFS_dom"/>
</dbReference>